<evidence type="ECO:0000313" key="1">
    <source>
        <dbReference type="EMBL" id="VDP87014.1"/>
    </source>
</evidence>
<proteinExistence type="predicted"/>
<dbReference type="EMBL" id="UZAN01049037">
    <property type="protein sequence ID" value="VDP87014.1"/>
    <property type="molecule type" value="Genomic_DNA"/>
</dbReference>
<keyword evidence="2" id="KW-1185">Reference proteome</keyword>
<gene>
    <name evidence="1" type="ORF">ECPE_LOCUS10417</name>
</gene>
<dbReference type="AlphaFoldDB" id="A0A183ATY2"/>
<dbReference type="OrthoDB" id="6225644at2759"/>
<reference evidence="1 2" key="2">
    <citation type="submission" date="2018-11" db="EMBL/GenBank/DDBJ databases">
        <authorList>
            <consortium name="Pathogen Informatics"/>
        </authorList>
    </citation>
    <scope>NUCLEOTIDE SEQUENCE [LARGE SCALE GENOMIC DNA]</scope>
    <source>
        <strain evidence="1 2">Egypt</strain>
    </source>
</reference>
<accession>A0A183ATY2</accession>
<organism evidence="3">
    <name type="scientific">Echinostoma caproni</name>
    <dbReference type="NCBI Taxonomy" id="27848"/>
    <lineage>
        <taxon>Eukaryota</taxon>
        <taxon>Metazoa</taxon>
        <taxon>Spiralia</taxon>
        <taxon>Lophotrochozoa</taxon>
        <taxon>Platyhelminthes</taxon>
        <taxon>Trematoda</taxon>
        <taxon>Digenea</taxon>
        <taxon>Plagiorchiida</taxon>
        <taxon>Echinostomata</taxon>
        <taxon>Echinostomatoidea</taxon>
        <taxon>Echinostomatidae</taxon>
        <taxon>Echinostoma</taxon>
    </lineage>
</organism>
<sequence length="206" mass="23780">MLPHPGIYRTQRPVSASTLPAHGQFILYSEGQNGTEAVVGNAKANRLEKLRQAVEEQIPQFLEKSFFEFPSDLVDNNTVLYVERRNGSVHKIRSQTYLSLSITAVRLYYYSRSSYRRVELLSILSDVDKGQLDVSFRIVLLPSPSLRDSRLPRELLARKLEQRAKWHEFRATFYVSDSGEINKIRITRSYLVEVVYLLQLNVLVAF</sequence>
<evidence type="ECO:0000313" key="2">
    <source>
        <dbReference type="Proteomes" id="UP000272942"/>
    </source>
</evidence>
<name>A0A183ATY2_9TREM</name>
<reference evidence="3" key="1">
    <citation type="submission" date="2016-06" db="UniProtKB">
        <authorList>
            <consortium name="WormBaseParasite"/>
        </authorList>
    </citation>
    <scope>IDENTIFICATION</scope>
</reference>
<protein>
    <submittedName>
        <fullName evidence="1 3">Uncharacterized protein</fullName>
    </submittedName>
</protein>
<dbReference type="WBParaSite" id="ECPE_0001044901-mRNA-1">
    <property type="protein sequence ID" value="ECPE_0001044901-mRNA-1"/>
    <property type="gene ID" value="ECPE_0001044901"/>
</dbReference>
<dbReference type="Proteomes" id="UP000272942">
    <property type="component" value="Unassembled WGS sequence"/>
</dbReference>
<evidence type="ECO:0000313" key="3">
    <source>
        <dbReference type="WBParaSite" id="ECPE_0001044901-mRNA-1"/>
    </source>
</evidence>